<feature type="compositionally biased region" description="Polar residues" evidence="3">
    <location>
        <begin position="135"/>
        <end position="147"/>
    </location>
</feature>
<evidence type="ECO:0000256" key="2">
    <source>
        <dbReference type="ARBA" id="ARBA00093781"/>
    </source>
</evidence>
<keyword evidence="1" id="KW-0130">Cell adhesion</keyword>
<name>A0A451AKF5_9GAMM</name>
<dbReference type="EMBL" id="CAADGD010000002">
    <property type="protein sequence ID" value="VFK68438.1"/>
    <property type="molecule type" value="Genomic_DNA"/>
</dbReference>
<proteinExistence type="inferred from homology"/>
<evidence type="ECO:0000313" key="5">
    <source>
        <dbReference type="EMBL" id="VFK68438.1"/>
    </source>
</evidence>
<evidence type="ECO:0000256" key="1">
    <source>
        <dbReference type="ARBA" id="ARBA00022889"/>
    </source>
</evidence>
<accession>A0A451AKF5</accession>
<feature type="region of interest" description="Disordered" evidence="3">
    <location>
        <begin position="113"/>
        <end position="147"/>
    </location>
</feature>
<comment type="similarity">
    <text evidence="2">Belongs to the MafA family.</text>
</comment>
<protein>
    <submittedName>
        <fullName evidence="4">Uncharacterized protein</fullName>
    </submittedName>
</protein>
<dbReference type="Pfam" id="PF26521">
    <property type="entry name" value="MAFA_adhesin"/>
    <property type="match status" value="1"/>
</dbReference>
<feature type="compositionally biased region" description="Low complexity" evidence="3">
    <location>
        <begin position="113"/>
        <end position="134"/>
    </location>
</feature>
<evidence type="ECO:0000256" key="3">
    <source>
        <dbReference type="SAM" id="MobiDB-lite"/>
    </source>
</evidence>
<evidence type="ECO:0000313" key="4">
    <source>
        <dbReference type="EMBL" id="VFK66537.1"/>
    </source>
</evidence>
<gene>
    <name evidence="4" type="ORF">BECKUNK1418G_GA0071005_10978</name>
    <name evidence="5" type="ORF">BECKUNK1418H_GA0071006_100243</name>
</gene>
<dbReference type="EMBL" id="CAADFZ010000097">
    <property type="protein sequence ID" value="VFK66537.1"/>
    <property type="molecule type" value="Genomic_DNA"/>
</dbReference>
<dbReference type="AlphaFoldDB" id="A0A451AKF5"/>
<dbReference type="PROSITE" id="PS51257">
    <property type="entry name" value="PROKAR_LIPOPROTEIN"/>
    <property type="match status" value="1"/>
</dbReference>
<sequence length="334" mass="35580">MKIRLLLILSVVTVLLGCGTLTGIPSHGGGKRFAIEQELVSGTVRAAVLDLDVSKIVGRRAAIYSASIGDTGTGNLVGGRFSLSALLKGESQHSPVTEEINSFPIFDVTSSDTATTTSGTTTTTTTASGQSQTVINSPSRTITQTHDSGSEMSVGAIYNGIGGYTNSTIIVARDSQFLSTMIQNYMVLKGVNVVSPESAEVDVYISIDVFGTIRSRTDWFVANTEILKAKTSLEMSAIERSTGKVIVPPQVSSYEAEYNENFAFWVGPIATDKSIKKSDGLLVDFSNVITNGTLRNSQAIQPTTVTAETVDKSQKRAIDSYIKLNADKVNKGKE</sequence>
<dbReference type="InterPro" id="IPR058802">
    <property type="entry name" value="MafA-like"/>
</dbReference>
<organism evidence="4">
    <name type="scientific">Candidatus Kentrum sp. UNK</name>
    <dbReference type="NCBI Taxonomy" id="2126344"/>
    <lineage>
        <taxon>Bacteria</taxon>
        <taxon>Pseudomonadati</taxon>
        <taxon>Pseudomonadota</taxon>
        <taxon>Gammaproteobacteria</taxon>
        <taxon>Candidatus Kentrum</taxon>
    </lineage>
</organism>
<reference evidence="4" key="1">
    <citation type="submission" date="2019-02" db="EMBL/GenBank/DDBJ databases">
        <authorList>
            <person name="Gruber-Vodicka R. H."/>
            <person name="Seah K. B. B."/>
        </authorList>
    </citation>
    <scope>NUCLEOTIDE SEQUENCE</scope>
    <source>
        <strain evidence="5">BECK_BY19</strain>
        <strain evidence="4">BECK_BY8</strain>
    </source>
</reference>